<dbReference type="GO" id="GO:0003700">
    <property type="term" value="F:DNA-binding transcription factor activity"/>
    <property type="evidence" value="ECO:0007669"/>
    <property type="project" value="InterPro"/>
</dbReference>
<evidence type="ECO:0000256" key="1">
    <source>
        <dbReference type="ARBA" id="ARBA00022491"/>
    </source>
</evidence>
<dbReference type="Proteomes" id="UP000005384">
    <property type="component" value="Unassembled WGS sequence"/>
</dbReference>
<dbReference type="InterPro" id="IPR000551">
    <property type="entry name" value="MerR-type_HTH_dom"/>
</dbReference>
<dbReference type="CDD" id="cd01107">
    <property type="entry name" value="HTH_BmrR"/>
    <property type="match status" value="1"/>
</dbReference>
<evidence type="ECO:0000256" key="3">
    <source>
        <dbReference type="ARBA" id="ARBA00023125"/>
    </source>
</evidence>
<keyword evidence="3" id="KW-0238">DNA-binding</keyword>
<sequence length="270" mass="31272">MKDLFTIGEVANLFGLNIRTLRYYHDIGLLEPEYIDETTNYRYYSTRQFERLNTIKYLRALDISTQQIGEFLRHRDVDVMLSILMEQQQEVQRKKEELELIEKKISNRLKQIDDALHSNCEEIVVKTFPPRHLVMLKKEIAMSEDLEYPIRDLERTHHLDAAIFLGKVGVSVSREHLLSRSYGSFTSIFVVLEEGDSYDGARKILPQGRYATIRFQGTHQEAPGHYDRLLEYLEQTGAALSGDSLEITMIDSGMTGDSSKFVTELQVPFQ</sequence>
<evidence type="ECO:0000313" key="8">
    <source>
        <dbReference type="Proteomes" id="UP000005384"/>
    </source>
</evidence>
<keyword evidence="1" id="KW-0678">Repressor</keyword>
<evidence type="ECO:0000313" key="7">
    <source>
        <dbReference type="EMBL" id="EHI58360.1"/>
    </source>
</evidence>
<keyword evidence="5" id="KW-0175">Coiled coil</keyword>
<dbReference type="InterPro" id="IPR009061">
    <property type="entry name" value="DNA-bd_dom_put_sf"/>
</dbReference>
<dbReference type="SUPFAM" id="SSF55136">
    <property type="entry name" value="Probable bacterial effector-binding domain"/>
    <property type="match status" value="1"/>
</dbReference>
<dbReference type="PATRIC" id="fig|742737.3.peg.3799"/>
<dbReference type="Pfam" id="PF06445">
    <property type="entry name" value="GyrI-like"/>
    <property type="match status" value="1"/>
</dbReference>
<dbReference type="EMBL" id="ADLN01000104">
    <property type="protein sequence ID" value="EHI58360.1"/>
    <property type="molecule type" value="Genomic_DNA"/>
</dbReference>
<dbReference type="OrthoDB" id="9773308at2"/>
<dbReference type="HOGENOM" id="CLU_065103_0_0_9"/>
<evidence type="ECO:0000256" key="4">
    <source>
        <dbReference type="ARBA" id="ARBA00023163"/>
    </source>
</evidence>
<proteinExistence type="predicted"/>
<dbReference type="InterPro" id="IPR011256">
    <property type="entry name" value="Reg_factor_effector_dom_sf"/>
</dbReference>
<dbReference type="Gene3D" id="3.20.80.10">
    <property type="entry name" value="Regulatory factor, effector binding domain"/>
    <property type="match status" value="1"/>
</dbReference>
<dbReference type="SMART" id="SM00422">
    <property type="entry name" value="HTH_MERR"/>
    <property type="match status" value="1"/>
</dbReference>
<name>G5IJZ0_9FIRM</name>
<dbReference type="PROSITE" id="PS50937">
    <property type="entry name" value="HTH_MERR_2"/>
    <property type="match status" value="1"/>
</dbReference>
<organism evidence="7 8">
    <name type="scientific">Hungatella hathewayi WAL-18680</name>
    <dbReference type="NCBI Taxonomy" id="742737"/>
    <lineage>
        <taxon>Bacteria</taxon>
        <taxon>Bacillati</taxon>
        <taxon>Bacillota</taxon>
        <taxon>Clostridia</taxon>
        <taxon>Lachnospirales</taxon>
        <taxon>Lachnospiraceae</taxon>
        <taxon>Hungatella</taxon>
    </lineage>
</organism>
<keyword evidence="4" id="KW-0804">Transcription</keyword>
<keyword evidence="8" id="KW-1185">Reference proteome</keyword>
<dbReference type="PANTHER" id="PTHR30204">
    <property type="entry name" value="REDOX-CYCLING DRUG-SENSING TRANSCRIPTIONAL ACTIVATOR SOXR"/>
    <property type="match status" value="1"/>
</dbReference>
<dbReference type="Gene3D" id="1.10.1660.10">
    <property type="match status" value="1"/>
</dbReference>
<dbReference type="SUPFAM" id="SSF46955">
    <property type="entry name" value="Putative DNA-binding domain"/>
    <property type="match status" value="1"/>
</dbReference>
<accession>G5IJZ0</accession>
<dbReference type="InterPro" id="IPR029442">
    <property type="entry name" value="GyrI-like"/>
</dbReference>
<reference evidence="7 8" key="1">
    <citation type="submission" date="2011-08" db="EMBL/GenBank/DDBJ databases">
        <title>The Genome Sequence of Clostridium hathewayi WAL-18680.</title>
        <authorList>
            <consortium name="The Broad Institute Genome Sequencing Platform"/>
            <person name="Earl A."/>
            <person name="Ward D."/>
            <person name="Feldgarden M."/>
            <person name="Gevers D."/>
            <person name="Finegold S.M."/>
            <person name="Summanen P.H."/>
            <person name="Molitoris D.R."/>
            <person name="Song M."/>
            <person name="Daigneault M."/>
            <person name="Allen-Vercoe E."/>
            <person name="Young S.K."/>
            <person name="Zeng Q."/>
            <person name="Gargeya S."/>
            <person name="Fitzgerald M."/>
            <person name="Haas B."/>
            <person name="Abouelleil A."/>
            <person name="Alvarado L."/>
            <person name="Arachchi H.M."/>
            <person name="Berlin A."/>
            <person name="Brown A."/>
            <person name="Chapman S.B."/>
            <person name="Chen Z."/>
            <person name="Dunbar C."/>
            <person name="Freedman E."/>
            <person name="Gearin G."/>
            <person name="Gellesch M."/>
            <person name="Goldberg J."/>
            <person name="Griggs A."/>
            <person name="Gujja S."/>
            <person name="Heiman D."/>
            <person name="Howarth C."/>
            <person name="Larson L."/>
            <person name="Lui A."/>
            <person name="MacDonald P.J.P."/>
            <person name="Montmayeur A."/>
            <person name="Murphy C."/>
            <person name="Neiman D."/>
            <person name="Pearson M."/>
            <person name="Priest M."/>
            <person name="Roberts A."/>
            <person name="Saif S."/>
            <person name="Shea T."/>
            <person name="Shenoy N."/>
            <person name="Sisk P."/>
            <person name="Stolte C."/>
            <person name="Sykes S."/>
            <person name="Wortman J."/>
            <person name="Nusbaum C."/>
            <person name="Birren B."/>
        </authorList>
    </citation>
    <scope>NUCLEOTIDE SEQUENCE [LARGE SCALE GENOMIC DNA]</scope>
    <source>
        <strain evidence="7 8">WAL-18680</strain>
    </source>
</reference>
<feature type="domain" description="HTH merR-type" evidence="6">
    <location>
        <begin position="4"/>
        <end position="74"/>
    </location>
</feature>
<dbReference type="PANTHER" id="PTHR30204:SF69">
    <property type="entry name" value="MERR-FAMILY TRANSCRIPTIONAL REGULATOR"/>
    <property type="match status" value="1"/>
</dbReference>
<keyword evidence="2" id="KW-0805">Transcription regulation</keyword>
<dbReference type="RefSeq" id="WP_006781809.1">
    <property type="nucleotide sequence ID" value="NZ_CP040506.1"/>
</dbReference>
<dbReference type="InterPro" id="IPR047057">
    <property type="entry name" value="MerR_fam"/>
</dbReference>
<evidence type="ECO:0000256" key="2">
    <source>
        <dbReference type="ARBA" id="ARBA00023015"/>
    </source>
</evidence>
<evidence type="ECO:0000259" key="6">
    <source>
        <dbReference type="PROSITE" id="PS50937"/>
    </source>
</evidence>
<feature type="coiled-coil region" evidence="5">
    <location>
        <begin position="81"/>
        <end position="111"/>
    </location>
</feature>
<dbReference type="Pfam" id="PF13411">
    <property type="entry name" value="MerR_1"/>
    <property type="match status" value="1"/>
</dbReference>
<protein>
    <recommendedName>
        <fullName evidence="6">HTH merR-type domain-containing protein</fullName>
    </recommendedName>
</protein>
<gene>
    <name evidence="7" type="ORF">HMPREF9473_03818</name>
</gene>
<dbReference type="GO" id="GO:0003677">
    <property type="term" value="F:DNA binding"/>
    <property type="evidence" value="ECO:0007669"/>
    <property type="project" value="UniProtKB-KW"/>
</dbReference>
<dbReference type="AlphaFoldDB" id="G5IJZ0"/>
<evidence type="ECO:0000256" key="5">
    <source>
        <dbReference type="SAM" id="Coils"/>
    </source>
</evidence>
<comment type="caution">
    <text evidence="7">The sequence shown here is derived from an EMBL/GenBank/DDBJ whole genome shotgun (WGS) entry which is preliminary data.</text>
</comment>